<dbReference type="SUPFAM" id="SSF57535">
    <property type="entry name" value="Complement control module/SCR domain"/>
    <property type="match status" value="5"/>
</dbReference>
<reference evidence="8" key="1">
    <citation type="submission" date="2021-01" db="EMBL/GenBank/DDBJ databases">
        <authorList>
            <person name="Li R."/>
            <person name="Bekaert M."/>
        </authorList>
    </citation>
    <scope>NUCLEOTIDE SEQUENCE</scope>
    <source>
        <strain evidence="8">Farmed</strain>
    </source>
</reference>
<feature type="disulfide bond" evidence="5">
    <location>
        <begin position="198"/>
        <end position="225"/>
    </location>
</feature>
<protein>
    <submittedName>
        <fullName evidence="8">CSMD</fullName>
    </submittedName>
</protein>
<dbReference type="InterPro" id="IPR000436">
    <property type="entry name" value="Sushi_SCR_CCP_dom"/>
</dbReference>
<dbReference type="OrthoDB" id="6162941at2759"/>
<keyword evidence="9" id="KW-1185">Reference proteome</keyword>
<dbReference type="InterPro" id="IPR050350">
    <property type="entry name" value="Compl-Cell_Adhes-Reg"/>
</dbReference>
<dbReference type="CDD" id="cd00033">
    <property type="entry name" value="CCP"/>
    <property type="match status" value="4"/>
</dbReference>
<feature type="domain" description="Sushi" evidence="7">
    <location>
        <begin position="168"/>
        <end position="227"/>
    </location>
</feature>
<dbReference type="PANTHER" id="PTHR19325:SF560">
    <property type="entry name" value="SUSHI, VON WILLEBRAND FACTOR TYPE A, EGF AND PENTRAXIN DOMAIN-CONTAINING PROTEIN 1"/>
    <property type="match status" value="1"/>
</dbReference>
<comment type="caution">
    <text evidence="5">Lacks conserved residue(s) required for the propagation of feature annotation.</text>
</comment>
<feature type="transmembrane region" description="Helical" evidence="6">
    <location>
        <begin position="6"/>
        <end position="28"/>
    </location>
</feature>
<feature type="disulfide bond" evidence="5">
    <location>
        <begin position="379"/>
        <end position="406"/>
    </location>
</feature>
<keyword evidence="6" id="KW-1133">Transmembrane helix</keyword>
<comment type="caution">
    <text evidence="8">The sequence shown here is derived from an EMBL/GenBank/DDBJ whole genome shotgun (WGS) entry which is preliminary data.</text>
</comment>
<evidence type="ECO:0000313" key="9">
    <source>
        <dbReference type="Proteomes" id="UP000597762"/>
    </source>
</evidence>
<evidence type="ECO:0000313" key="8">
    <source>
        <dbReference type="EMBL" id="CAE1161008.1"/>
    </source>
</evidence>
<dbReference type="PROSITE" id="PS50923">
    <property type="entry name" value="SUSHI"/>
    <property type="match status" value="3"/>
</dbReference>
<evidence type="ECO:0000256" key="2">
    <source>
        <dbReference type="ARBA" id="ARBA00022737"/>
    </source>
</evidence>
<feature type="domain" description="Sushi" evidence="7">
    <location>
        <begin position="354"/>
        <end position="408"/>
    </location>
</feature>
<feature type="domain" description="Sushi" evidence="7">
    <location>
        <begin position="228"/>
        <end position="286"/>
    </location>
</feature>
<keyword evidence="1 5" id="KW-0768">Sushi</keyword>
<evidence type="ECO:0000256" key="6">
    <source>
        <dbReference type="SAM" id="Phobius"/>
    </source>
</evidence>
<keyword evidence="3 5" id="KW-1015">Disulfide bond</keyword>
<organism evidence="8 9">
    <name type="scientific">Acanthosepion pharaonis</name>
    <name type="common">Pharaoh cuttlefish</name>
    <name type="synonym">Sepia pharaonis</name>
    <dbReference type="NCBI Taxonomy" id="158019"/>
    <lineage>
        <taxon>Eukaryota</taxon>
        <taxon>Metazoa</taxon>
        <taxon>Spiralia</taxon>
        <taxon>Lophotrochozoa</taxon>
        <taxon>Mollusca</taxon>
        <taxon>Cephalopoda</taxon>
        <taxon>Coleoidea</taxon>
        <taxon>Decapodiformes</taxon>
        <taxon>Sepiida</taxon>
        <taxon>Sepiina</taxon>
        <taxon>Sepiidae</taxon>
        <taxon>Acanthosepion</taxon>
    </lineage>
</organism>
<keyword evidence="4" id="KW-0325">Glycoprotein</keyword>
<dbReference type="PANTHER" id="PTHR19325">
    <property type="entry name" value="COMPLEMENT COMPONENT-RELATED SUSHI DOMAIN-CONTAINING"/>
    <property type="match status" value="1"/>
</dbReference>
<feature type="disulfide bond" evidence="5">
    <location>
        <begin position="257"/>
        <end position="284"/>
    </location>
</feature>
<evidence type="ECO:0000256" key="3">
    <source>
        <dbReference type="ARBA" id="ARBA00023157"/>
    </source>
</evidence>
<dbReference type="Gene3D" id="2.10.70.10">
    <property type="entry name" value="Complement Module, domain 1"/>
    <property type="match status" value="4"/>
</dbReference>
<dbReference type="InterPro" id="IPR035976">
    <property type="entry name" value="Sushi/SCR/CCP_sf"/>
</dbReference>
<gene>
    <name evidence="8" type="ORF">SPHA_6665</name>
</gene>
<dbReference type="SMART" id="SM00032">
    <property type="entry name" value="CCP"/>
    <property type="match status" value="5"/>
</dbReference>
<keyword evidence="6" id="KW-0472">Membrane</keyword>
<evidence type="ECO:0000259" key="7">
    <source>
        <dbReference type="PROSITE" id="PS50923"/>
    </source>
</evidence>
<dbReference type="EMBL" id="CAHIKZ030000218">
    <property type="protein sequence ID" value="CAE1161008.1"/>
    <property type="molecule type" value="Genomic_DNA"/>
</dbReference>
<sequence>MVNAIFTVPSICLSIYLSVYLSIYLSIYKLAVKFPCSQTALSMARLCSLLTTLLSLINLPSNSVTLIRYSRDVKARNQTLSLYEPVLRELKTAVNKTVLMGSLISLLDCDFYLQTEHGRFELTVDKERGEVYVKLVCDDRYKSTTADRFLCLNGTWQDYSDLVRCELVTCPGVQAPANGHVTAENVTQTVDTSLHFWCSDGYKLAGVWQIQCLNTGIWDNPPPRCEIVTCPALKSPAHGYVVPATEVPYKSSAVFACYSSYNIVGNWTLNCLVDGRWSGAAPICAKKCTIPDKKGLYKTLWEWPSLKLLTQTAVIRYGQRVLYTCLKGYTQKYAALSLCMNGVWSPPIDCVKTLLCPPMDISNGVLTFSHNYSAVEYSCNIGYELFGNKIRRCMSNGSWDGDAPLCRKMCPIRKSNGVRDIWLLPDFKRLRPGDYLPRNLSLLFVCGSGFNPLRTGKCRCKDGLLEPPLTCVTYPKDMRMADEYLEVSYGGSWKKVCLATHKDALCQKVGFNVAFYKDGYFAETYDIRCPENFQTLSNCSITSYGFCVYPVVCKS</sequence>
<evidence type="ECO:0000256" key="1">
    <source>
        <dbReference type="ARBA" id="ARBA00022659"/>
    </source>
</evidence>
<proteinExistence type="predicted"/>
<keyword evidence="6" id="KW-0812">Transmembrane</keyword>
<accession>A0A812AXP2</accession>
<name>A0A812AXP2_ACAPH</name>
<dbReference type="AlphaFoldDB" id="A0A812AXP2"/>
<keyword evidence="2" id="KW-0677">Repeat</keyword>
<evidence type="ECO:0000256" key="5">
    <source>
        <dbReference type="PROSITE-ProRule" id="PRU00302"/>
    </source>
</evidence>
<dbReference type="Proteomes" id="UP000597762">
    <property type="component" value="Unassembled WGS sequence"/>
</dbReference>
<evidence type="ECO:0000256" key="4">
    <source>
        <dbReference type="ARBA" id="ARBA00023180"/>
    </source>
</evidence>
<dbReference type="Pfam" id="PF00084">
    <property type="entry name" value="Sushi"/>
    <property type="match status" value="3"/>
</dbReference>